<evidence type="ECO:0000256" key="1">
    <source>
        <dbReference type="ARBA" id="ARBA00022450"/>
    </source>
</evidence>
<dbReference type="PANTHER" id="PTHR45527">
    <property type="entry name" value="NONRIBOSOMAL PEPTIDE SYNTHETASE"/>
    <property type="match status" value="1"/>
</dbReference>
<dbReference type="SUPFAM" id="SSF47336">
    <property type="entry name" value="ACP-like"/>
    <property type="match status" value="1"/>
</dbReference>
<evidence type="ECO:0000256" key="3">
    <source>
        <dbReference type="ARBA" id="ARBA00022598"/>
    </source>
</evidence>
<sequence length="230" mass="25625">MGSPSELIFSWLSTSKWLQQLRYRLRACIPKIKQIAVEAISPPGAEGQEKAVMEAFLQVDEACAALLGDGVVINGDSLVQVVFPTETDKKLTDGLPSYMVPEMYFAVERLTMATSSNTDRKRLREMGVSFTAQQLVGLRTSSQRPKRQPKTELKCTLQQLWAQVLNIDADSIGPDDSFFRLDGDSTATMKVVGEARKEEVRIIVADIFRNPKLSPLARQILHPVFSSLHD</sequence>
<dbReference type="EMBL" id="WVTA01000009">
    <property type="protein sequence ID" value="KAK3207307.1"/>
    <property type="molecule type" value="Genomic_DNA"/>
</dbReference>
<dbReference type="FunFam" id="1.10.1200.10:FF:000005">
    <property type="entry name" value="Nonribosomal peptide synthetase 1"/>
    <property type="match status" value="1"/>
</dbReference>
<evidence type="ECO:0000259" key="4">
    <source>
        <dbReference type="PROSITE" id="PS50075"/>
    </source>
</evidence>
<dbReference type="Gene3D" id="3.30.300.30">
    <property type="match status" value="1"/>
</dbReference>
<protein>
    <recommendedName>
        <fullName evidence="4">Carrier domain-containing protein</fullName>
    </recommendedName>
</protein>
<dbReference type="PROSITE" id="PS50075">
    <property type="entry name" value="CARRIER"/>
    <property type="match status" value="1"/>
</dbReference>
<proteinExistence type="predicted"/>
<dbReference type="GO" id="GO:0043041">
    <property type="term" value="P:amino acid activation for nonribosomal peptide biosynthetic process"/>
    <property type="evidence" value="ECO:0007669"/>
    <property type="project" value="TreeGrafter"/>
</dbReference>
<dbReference type="GO" id="GO:0016874">
    <property type="term" value="F:ligase activity"/>
    <property type="evidence" value="ECO:0007669"/>
    <property type="project" value="UniProtKB-KW"/>
</dbReference>
<keyword evidence="6" id="KW-1185">Reference proteome</keyword>
<gene>
    <name evidence="5" type="ORF">GRF29_103g588324</name>
</gene>
<dbReference type="Gene3D" id="1.10.1200.10">
    <property type="entry name" value="ACP-like"/>
    <property type="match status" value="1"/>
</dbReference>
<dbReference type="PANTHER" id="PTHR45527:SF1">
    <property type="entry name" value="FATTY ACID SYNTHASE"/>
    <property type="match status" value="1"/>
</dbReference>
<name>A0AAN6RHH1_9PLEO</name>
<dbReference type="Proteomes" id="UP001280581">
    <property type="component" value="Unassembled WGS sequence"/>
</dbReference>
<evidence type="ECO:0000313" key="5">
    <source>
        <dbReference type="EMBL" id="KAK3207307.1"/>
    </source>
</evidence>
<dbReference type="InterPro" id="IPR036736">
    <property type="entry name" value="ACP-like_sf"/>
</dbReference>
<reference evidence="5 6" key="1">
    <citation type="submission" date="2021-02" db="EMBL/GenBank/DDBJ databases">
        <title>Genome assembly of Pseudopithomyces chartarum.</title>
        <authorList>
            <person name="Jauregui R."/>
            <person name="Singh J."/>
            <person name="Voisey C."/>
        </authorList>
    </citation>
    <scope>NUCLEOTIDE SEQUENCE [LARGE SCALE GENOMIC DNA]</scope>
    <source>
        <strain evidence="5 6">AGR01</strain>
    </source>
</reference>
<dbReference type="SUPFAM" id="SSF56801">
    <property type="entry name" value="Acetyl-CoA synthetase-like"/>
    <property type="match status" value="1"/>
</dbReference>
<dbReference type="GO" id="GO:0005737">
    <property type="term" value="C:cytoplasm"/>
    <property type="evidence" value="ECO:0007669"/>
    <property type="project" value="TreeGrafter"/>
</dbReference>
<keyword evidence="3" id="KW-0436">Ligase</keyword>
<feature type="domain" description="Carrier" evidence="4">
    <location>
        <begin position="148"/>
        <end position="224"/>
    </location>
</feature>
<accession>A0AAN6RHH1</accession>
<dbReference type="InterPro" id="IPR045851">
    <property type="entry name" value="AMP-bd_C_sf"/>
</dbReference>
<dbReference type="GO" id="GO:0044550">
    <property type="term" value="P:secondary metabolite biosynthetic process"/>
    <property type="evidence" value="ECO:0007669"/>
    <property type="project" value="TreeGrafter"/>
</dbReference>
<evidence type="ECO:0000256" key="2">
    <source>
        <dbReference type="ARBA" id="ARBA00022553"/>
    </source>
</evidence>
<dbReference type="InterPro" id="IPR009081">
    <property type="entry name" value="PP-bd_ACP"/>
</dbReference>
<dbReference type="AlphaFoldDB" id="A0AAN6RHH1"/>
<keyword evidence="1" id="KW-0596">Phosphopantetheine</keyword>
<dbReference type="GO" id="GO:0031177">
    <property type="term" value="F:phosphopantetheine binding"/>
    <property type="evidence" value="ECO:0007669"/>
    <property type="project" value="TreeGrafter"/>
</dbReference>
<comment type="caution">
    <text evidence="5">The sequence shown here is derived from an EMBL/GenBank/DDBJ whole genome shotgun (WGS) entry which is preliminary data.</text>
</comment>
<organism evidence="5 6">
    <name type="scientific">Pseudopithomyces chartarum</name>
    <dbReference type="NCBI Taxonomy" id="1892770"/>
    <lineage>
        <taxon>Eukaryota</taxon>
        <taxon>Fungi</taxon>
        <taxon>Dikarya</taxon>
        <taxon>Ascomycota</taxon>
        <taxon>Pezizomycotina</taxon>
        <taxon>Dothideomycetes</taxon>
        <taxon>Pleosporomycetidae</taxon>
        <taxon>Pleosporales</taxon>
        <taxon>Massarineae</taxon>
        <taxon>Didymosphaeriaceae</taxon>
        <taxon>Pseudopithomyces</taxon>
    </lineage>
</organism>
<evidence type="ECO:0000313" key="6">
    <source>
        <dbReference type="Proteomes" id="UP001280581"/>
    </source>
</evidence>
<keyword evidence="2" id="KW-0597">Phosphoprotein</keyword>
<dbReference type="Pfam" id="PF00550">
    <property type="entry name" value="PP-binding"/>
    <property type="match status" value="1"/>
</dbReference>